<evidence type="ECO:0000256" key="1">
    <source>
        <dbReference type="ARBA" id="ARBA00006865"/>
    </source>
</evidence>
<dbReference type="EMBL" id="JAEACQ010000373">
    <property type="protein sequence ID" value="MBL7633131.1"/>
    <property type="molecule type" value="Genomic_DNA"/>
</dbReference>
<evidence type="ECO:0000259" key="4">
    <source>
        <dbReference type="PROSITE" id="PS51762"/>
    </source>
</evidence>
<comment type="caution">
    <text evidence="5">The sequence shown here is derived from an EMBL/GenBank/DDBJ whole genome shotgun (WGS) entry which is preliminary data.</text>
</comment>
<dbReference type="AlphaFoldDB" id="A0A937RWI5"/>
<comment type="similarity">
    <text evidence="1">Belongs to the glycosyl hydrolase 16 family.</text>
</comment>
<reference evidence="5" key="1">
    <citation type="submission" date="2020-12" db="EMBL/GenBank/DDBJ databases">
        <title>Genomic characterization of non-nitrogen-fixing Frankia strains.</title>
        <authorList>
            <person name="Carlos-Shanley C."/>
            <person name="Guerra T."/>
            <person name="Hahn D."/>
        </authorList>
    </citation>
    <scope>NUCLEOTIDE SEQUENCE</scope>
    <source>
        <strain evidence="5">CN6</strain>
    </source>
</reference>
<dbReference type="Proteomes" id="UP000604475">
    <property type="component" value="Unassembled WGS sequence"/>
</dbReference>
<feature type="compositionally biased region" description="Low complexity" evidence="2">
    <location>
        <begin position="297"/>
        <end position="325"/>
    </location>
</feature>
<dbReference type="GO" id="GO:0005975">
    <property type="term" value="P:carbohydrate metabolic process"/>
    <property type="evidence" value="ECO:0007669"/>
    <property type="project" value="InterPro"/>
</dbReference>
<dbReference type="GO" id="GO:0004553">
    <property type="term" value="F:hydrolase activity, hydrolyzing O-glycosyl compounds"/>
    <property type="evidence" value="ECO:0007669"/>
    <property type="project" value="InterPro"/>
</dbReference>
<feature type="compositionally biased region" description="Pro residues" evidence="2">
    <location>
        <begin position="284"/>
        <end position="296"/>
    </location>
</feature>
<evidence type="ECO:0000313" key="5">
    <source>
        <dbReference type="EMBL" id="MBL7633131.1"/>
    </source>
</evidence>
<dbReference type="SUPFAM" id="SSF49899">
    <property type="entry name" value="Concanavalin A-like lectins/glucanases"/>
    <property type="match status" value="1"/>
</dbReference>
<feature type="compositionally biased region" description="Pro residues" evidence="2">
    <location>
        <begin position="326"/>
        <end position="344"/>
    </location>
</feature>
<dbReference type="PANTHER" id="PTHR10963:SF55">
    <property type="entry name" value="GLYCOSIDE HYDROLASE FAMILY 16 PROTEIN"/>
    <property type="match status" value="1"/>
</dbReference>
<dbReference type="RefSeq" id="WP_203000158.1">
    <property type="nucleotide sequence ID" value="NZ_JADWYU010000132.1"/>
</dbReference>
<dbReference type="Pfam" id="PF00722">
    <property type="entry name" value="Glyco_hydro_16"/>
    <property type="match status" value="1"/>
</dbReference>
<dbReference type="InterPro" id="IPR000757">
    <property type="entry name" value="Beta-glucanase-like"/>
</dbReference>
<keyword evidence="5" id="KW-0378">Hydrolase</keyword>
<proteinExistence type="inferred from homology"/>
<sequence>MGRKKVLAVLLSVVGAVAVTWPPGSVASTTPVTQPLGEPIFADEFTGAAGTAPDPAKWNLARHWAEDGLVSAYTSDPRNVTLDGSGNLVITARREQTSALCDGVPCEYTSAQVTTQNRFTGTYGRFEARIKVPPGQGLWSAFWAQGADIDTVGWPRSGEIDILEHIGSEPSRAHAGVHGPPLPGSGRVDSSDVRAAELPGGAPLAAGFHVYAVDWDADELRFSVDGNVVVVVTKADYGAGWVFDKPFFLILNLAVGAWAGTPGPATAFPAQLLVDYVRAYENPAPPPTAEPSPSSSPPVGTASPSASPTAGTASPSPSPTAGTPSPRTPTPTSPTEGPLPPAGPATPITAEPNYTG</sequence>
<dbReference type="InterPro" id="IPR050546">
    <property type="entry name" value="Glycosyl_Hydrlase_16"/>
</dbReference>
<accession>A0A937RWI5</accession>
<gene>
    <name evidence="5" type="ORF">I7412_39460</name>
</gene>
<feature type="chain" id="PRO_5037113987" evidence="3">
    <location>
        <begin position="28"/>
        <end position="356"/>
    </location>
</feature>
<dbReference type="PANTHER" id="PTHR10963">
    <property type="entry name" value="GLYCOSYL HYDROLASE-RELATED"/>
    <property type="match status" value="1"/>
</dbReference>
<keyword evidence="3" id="KW-0732">Signal</keyword>
<feature type="region of interest" description="Disordered" evidence="2">
    <location>
        <begin position="284"/>
        <end position="356"/>
    </location>
</feature>
<evidence type="ECO:0000256" key="3">
    <source>
        <dbReference type="SAM" id="SignalP"/>
    </source>
</evidence>
<dbReference type="CDD" id="cd08023">
    <property type="entry name" value="GH16_laminarinase_like"/>
    <property type="match status" value="1"/>
</dbReference>
<dbReference type="InterPro" id="IPR013320">
    <property type="entry name" value="ConA-like_dom_sf"/>
</dbReference>
<organism evidence="5 6">
    <name type="scientific">Frankia nepalensis</name>
    <dbReference type="NCBI Taxonomy" id="1836974"/>
    <lineage>
        <taxon>Bacteria</taxon>
        <taxon>Bacillati</taxon>
        <taxon>Actinomycetota</taxon>
        <taxon>Actinomycetes</taxon>
        <taxon>Frankiales</taxon>
        <taxon>Frankiaceae</taxon>
        <taxon>Frankia</taxon>
    </lineage>
</organism>
<feature type="signal peptide" evidence="3">
    <location>
        <begin position="1"/>
        <end position="27"/>
    </location>
</feature>
<evidence type="ECO:0000256" key="2">
    <source>
        <dbReference type="SAM" id="MobiDB-lite"/>
    </source>
</evidence>
<name>A0A937RWI5_9ACTN</name>
<dbReference type="PROSITE" id="PS51762">
    <property type="entry name" value="GH16_2"/>
    <property type="match status" value="1"/>
</dbReference>
<protein>
    <submittedName>
        <fullName evidence="5">Glycoside hydrolase family 16 protein</fullName>
    </submittedName>
</protein>
<evidence type="ECO:0000313" key="6">
    <source>
        <dbReference type="Proteomes" id="UP000604475"/>
    </source>
</evidence>
<keyword evidence="6" id="KW-1185">Reference proteome</keyword>
<feature type="domain" description="GH16" evidence="4">
    <location>
        <begin position="23"/>
        <end position="285"/>
    </location>
</feature>
<dbReference type="Gene3D" id="2.60.120.200">
    <property type="match status" value="1"/>
</dbReference>